<dbReference type="InterPro" id="IPR050428">
    <property type="entry name" value="TCS_sensor_his_kinase"/>
</dbReference>
<keyword evidence="17" id="KW-1185">Reference proteome</keyword>
<comment type="catalytic activity">
    <reaction evidence="1">
        <text>ATP + protein L-histidine = ADP + protein N-phospho-L-histidine.</text>
        <dbReference type="EC" id="2.7.13.3"/>
    </reaction>
</comment>
<evidence type="ECO:0000256" key="7">
    <source>
        <dbReference type="ARBA" id="ARBA00022692"/>
    </source>
</evidence>
<evidence type="ECO:0000256" key="11">
    <source>
        <dbReference type="ARBA" id="ARBA00023136"/>
    </source>
</evidence>
<evidence type="ECO:0000256" key="10">
    <source>
        <dbReference type="ARBA" id="ARBA00023012"/>
    </source>
</evidence>
<dbReference type="Gene3D" id="1.10.287.130">
    <property type="match status" value="1"/>
</dbReference>
<dbReference type="AlphaFoldDB" id="M2YAP5"/>
<keyword evidence="11 13" id="KW-0472">Membrane</keyword>
<keyword evidence="16" id="KW-0407">Ion channel</keyword>
<dbReference type="SMART" id="SM00304">
    <property type="entry name" value="HAMP"/>
    <property type="match status" value="1"/>
</dbReference>
<evidence type="ECO:0000313" key="16">
    <source>
        <dbReference type="EMBL" id="EME35719.1"/>
    </source>
</evidence>
<evidence type="ECO:0000256" key="13">
    <source>
        <dbReference type="SAM" id="Phobius"/>
    </source>
</evidence>
<evidence type="ECO:0000256" key="5">
    <source>
        <dbReference type="ARBA" id="ARBA00022553"/>
    </source>
</evidence>
<evidence type="ECO:0000256" key="3">
    <source>
        <dbReference type="ARBA" id="ARBA00004236"/>
    </source>
</evidence>
<dbReference type="Pfam" id="PF00512">
    <property type="entry name" value="HisKA"/>
    <property type="match status" value="1"/>
</dbReference>
<comment type="subcellular location">
    <subcellularLocation>
        <location evidence="3">Cell membrane</location>
    </subcellularLocation>
</comment>
<dbReference type="CDD" id="cd00082">
    <property type="entry name" value="HisKA"/>
    <property type="match status" value="1"/>
</dbReference>
<evidence type="ECO:0000256" key="1">
    <source>
        <dbReference type="ARBA" id="ARBA00000085"/>
    </source>
</evidence>
<dbReference type="GO" id="GO:0005509">
    <property type="term" value="F:calcium ion binding"/>
    <property type="evidence" value="ECO:0007669"/>
    <property type="project" value="UniProtKB-ARBA"/>
</dbReference>
<dbReference type="Pfam" id="PF02518">
    <property type="entry name" value="HATPase_c"/>
    <property type="match status" value="1"/>
</dbReference>
<feature type="transmembrane region" description="Helical" evidence="13">
    <location>
        <begin position="161"/>
        <end position="188"/>
    </location>
</feature>
<gene>
    <name evidence="16" type="ORF">C884_01352</name>
</gene>
<feature type="compositionally biased region" description="Acidic residues" evidence="12">
    <location>
        <begin position="666"/>
        <end position="680"/>
    </location>
</feature>
<dbReference type="Proteomes" id="UP000009877">
    <property type="component" value="Unassembled WGS sequence"/>
</dbReference>
<dbReference type="Gene3D" id="3.30.565.10">
    <property type="entry name" value="Histidine kinase-like ATPase, C-terminal domain"/>
    <property type="match status" value="1"/>
</dbReference>
<organism evidence="16 17">
    <name type="scientific">Kocuria palustris PEL</name>
    <dbReference type="NCBI Taxonomy" id="1236550"/>
    <lineage>
        <taxon>Bacteria</taxon>
        <taxon>Bacillati</taxon>
        <taxon>Actinomycetota</taxon>
        <taxon>Actinomycetes</taxon>
        <taxon>Micrococcales</taxon>
        <taxon>Micrococcaceae</taxon>
        <taxon>Kocuria</taxon>
    </lineage>
</organism>
<dbReference type="InterPro" id="IPR003594">
    <property type="entry name" value="HATPase_dom"/>
</dbReference>
<keyword evidence="16" id="KW-0813">Transport</keyword>
<proteinExistence type="predicted"/>
<feature type="domain" description="HAMP" evidence="15">
    <location>
        <begin position="189"/>
        <end position="242"/>
    </location>
</feature>
<dbReference type="SMART" id="SM00387">
    <property type="entry name" value="HATPase_c"/>
    <property type="match status" value="1"/>
</dbReference>
<protein>
    <recommendedName>
        <fullName evidence="4">histidine kinase</fullName>
        <ecNumber evidence="4">2.7.13.3</ecNumber>
    </recommendedName>
</protein>
<dbReference type="InterPro" id="IPR003660">
    <property type="entry name" value="HAMP_dom"/>
</dbReference>
<dbReference type="FunFam" id="1.10.287.130:FF:000001">
    <property type="entry name" value="Two-component sensor histidine kinase"/>
    <property type="match status" value="1"/>
</dbReference>
<dbReference type="SUPFAM" id="SSF158472">
    <property type="entry name" value="HAMP domain-like"/>
    <property type="match status" value="1"/>
</dbReference>
<comment type="caution">
    <text evidence="16">The sequence shown here is derived from an EMBL/GenBank/DDBJ whole genome shotgun (WGS) entry which is preliminary data.</text>
</comment>
<dbReference type="EC" id="2.7.13.3" evidence="4"/>
<dbReference type="FunFam" id="3.30.565.10:FF:000006">
    <property type="entry name" value="Sensor histidine kinase WalK"/>
    <property type="match status" value="1"/>
</dbReference>
<keyword evidence="16" id="KW-0406">Ion transport</keyword>
<dbReference type="CDD" id="cd06225">
    <property type="entry name" value="HAMP"/>
    <property type="match status" value="1"/>
</dbReference>
<dbReference type="RefSeq" id="WP_006215578.1">
    <property type="nucleotide sequence ID" value="NZ_ANHZ02000023.1"/>
</dbReference>
<dbReference type="InterPro" id="IPR003661">
    <property type="entry name" value="HisK_dim/P_dom"/>
</dbReference>
<evidence type="ECO:0000313" key="17">
    <source>
        <dbReference type="Proteomes" id="UP000009877"/>
    </source>
</evidence>
<evidence type="ECO:0000256" key="12">
    <source>
        <dbReference type="SAM" id="MobiDB-lite"/>
    </source>
</evidence>
<feature type="region of interest" description="Disordered" evidence="12">
    <location>
        <begin position="504"/>
        <end position="703"/>
    </location>
</feature>
<dbReference type="PROSITE" id="PS50885">
    <property type="entry name" value="HAMP"/>
    <property type="match status" value="1"/>
</dbReference>
<dbReference type="Gene3D" id="6.10.340.10">
    <property type="match status" value="1"/>
</dbReference>
<keyword evidence="10" id="KW-0902">Two-component regulatory system</keyword>
<dbReference type="EMBL" id="ANHZ02000023">
    <property type="protein sequence ID" value="EME35719.1"/>
    <property type="molecule type" value="Genomic_DNA"/>
</dbReference>
<sequence>MEKLTARWRSSSLRTQLMVLTGLLLMPSILLTSFVSISVVRDSLVNSIDNELRESLGTVSTALMSDMIGSPTVNVSKRGYLLDSDGEIVAQVGSTAPGPVDPGEPDLSSFTRELVLQTEQSGMTVRSADGEDGSWRVVAAPQADSDYTVVTAEPLGWANGMISAVTLLTLSFGVATLLVALTVGWILITRAFTPLKRVEATAAAIAAGDLSQRISGYSSATEVGQLSMSLNRMLGQIEDAFDARTHSENRLRQFVADASHELRTPLVSIRGYSELYRHGALDDDEKVSQAMGRIESEATRMTQLVEDLLSLARVDNGRALEITDVDLLVLAHDAAADFAAAWPDRRITVLGPDDSAAAPVWTRGDDARLRQVVVNLMTNAVRYTPQGTDLEIIVENPSFDAVPQEQQPAVPDDESAPTWLAQLKIRDHGPGIKGPDRTRIFERFYRADTSRTRETGGTGLGLSIVASVVGQHGGVVTLEETPGGGATFVVTLPGGESAEAAIERAADADDPADQALRSSGAEAPRASRGESGTWFSRGAWTPSRRRSAPTEEQLERQRQAAEESGPASASSGRRMRRAARRGETTVPSAGDSPVEPGSAAEATGAGASDADGFEAGDSARASTAAGASPAEQAQPARAADAEAGTAGRETRDDAPFGDDGLPPIPEIDEDDPSIIDETGELPDLSGPDPGAPRDDRSGGSSHS</sequence>
<dbReference type="PANTHER" id="PTHR45436">
    <property type="entry name" value="SENSOR HISTIDINE KINASE YKOH"/>
    <property type="match status" value="1"/>
</dbReference>
<keyword evidence="6" id="KW-0808">Transferase</keyword>
<evidence type="ECO:0000256" key="8">
    <source>
        <dbReference type="ARBA" id="ARBA00022777"/>
    </source>
</evidence>
<dbReference type="GO" id="GO:0034220">
    <property type="term" value="P:monoatomic ion transmembrane transport"/>
    <property type="evidence" value="ECO:0007669"/>
    <property type="project" value="UniProtKB-KW"/>
</dbReference>
<feature type="compositionally biased region" description="Low complexity" evidence="12">
    <location>
        <begin position="597"/>
        <end position="647"/>
    </location>
</feature>
<evidence type="ECO:0000256" key="9">
    <source>
        <dbReference type="ARBA" id="ARBA00022989"/>
    </source>
</evidence>
<dbReference type="PROSITE" id="PS50109">
    <property type="entry name" value="HIS_KIN"/>
    <property type="match status" value="1"/>
</dbReference>
<accession>M2YAP5</accession>
<feature type="transmembrane region" description="Helical" evidence="13">
    <location>
        <begin position="17"/>
        <end position="40"/>
    </location>
</feature>
<keyword evidence="7 13" id="KW-0812">Transmembrane</keyword>
<name>M2YAP5_9MICC</name>
<reference evidence="16 17" key="1">
    <citation type="journal article" date="2014" name="Genome Announc.">
        <title>Draft Genome Sequence of Kocuria palustris PEL.</title>
        <authorList>
            <person name="Sharma G."/>
            <person name="Khatri I."/>
            <person name="Subramanian S."/>
        </authorList>
    </citation>
    <scope>NUCLEOTIDE SEQUENCE [LARGE SCALE GENOMIC DNA]</scope>
    <source>
        <strain evidence="16 17">PEL</strain>
    </source>
</reference>
<dbReference type="GO" id="GO:0005886">
    <property type="term" value="C:plasma membrane"/>
    <property type="evidence" value="ECO:0007669"/>
    <property type="project" value="UniProtKB-SubCell"/>
</dbReference>
<evidence type="ECO:0000256" key="6">
    <source>
        <dbReference type="ARBA" id="ARBA00022679"/>
    </source>
</evidence>
<evidence type="ECO:0000259" key="15">
    <source>
        <dbReference type="PROSITE" id="PS50885"/>
    </source>
</evidence>
<dbReference type="CDD" id="cd00075">
    <property type="entry name" value="HATPase"/>
    <property type="match status" value="1"/>
</dbReference>
<evidence type="ECO:0000256" key="4">
    <source>
        <dbReference type="ARBA" id="ARBA00012438"/>
    </source>
</evidence>
<dbReference type="SUPFAM" id="SSF47384">
    <property type="entry name" value="Homodimeric domain of signal transducing histidine kinase"/>
    <property type="match status" value="1"/>
</dbReference>
<keyword evidence="5" id="KW-0597">Phosphoprotein</keyword>
<dbReference type="InterPro" id="IPR036097">
    <property type="entry name" value="HisK_dim/P_sf"/>
</dbReference>
<feature type="domain" description="Histidine kinase" evidence="14">
    <location>
        <begin position="257"/>
        <end position="496"/>
    </location>
</feature>
<dbReference type="InterPro" id="IPR004358">
    <property type="entry name" value="Sig_transdc_His_kin-like_C"/>
</dbReference>
<dbReference type="Pfam" id="PF00672">
    <property type="entry name" value="HAMP"/>
    <property type="match status" value="1"/>
</dbReference>
<dbReference type="SUPFAM" id="SSF55874">
    <property type="entry name" value="ATPase domain of HSP90 chaperone/DNA topoisomerase II/histidine kinase"/>
    <property type="match status" value="1"/>
</dbReference>
<dbReference type="InterPro" id="IPR036890">
    <property type="entry name" value="HATPase_C_sf"/>
</dbReference>
<dbReference type="GO" id="GO:0000155">
    <property type="term" value="F:phosphorelay sensor kinase activity"/>
    <property type="evidence" value="ECO:0007669"/>
    <property type="project" value="InterPro"/>
</dbReference>
<evidence type="ECO:0000259" key="14">
    <source>
        <dbReference type="PROSITE" id="PS50109"/>
    </source>
</evidence>
<keyword evidence="8 16" id="KW-0418">Kinase</keyword>
<evidence type="ECO:0000256" key="2">
    <source>
        <dbReference type="ARBA" id="ARBA00001968"/>
    </source>
</evidence>
<dbReference type="PANTHER" id="PTHR45436:SF5">
    <property type="entry name" value="SENSOR HISTIDINE KINASE TRCS"/>
    <property type="match status" value="1"/>
</dbReference>
<keyword evidence="9 13" id="KW-1133">Transmembrane helix</keyword>
<comment type="cofactor">
    <cofactor evidence="2">
        <name>a divalent metal cation</name>
        <dbReference type="ChEBI" id="CHEBI:60240"/>
    </cofactor>
</comment>
<dbReference type="PRINTS" id="PR00344">
    <property type="entry name" value="BCTRLSENSOR"/>
</dbReference>
<dbReference type="InterPro" id="IPR005467">
    <property type="entry name" value="His_kinase_dom"/>
</dbReference>
<dbReference type="SMART" id="SM00388">
    <property type="entry name" value="HisKA"/>
    <property type="match status" value="1"/>
</dbReference>
<feature type="compositionally biased region" description="Low complexity" evidence="12">
    <location>
        <begin position="562"/>
        <end position="572"/>
    </location>
</feature>